<gene>
    <name evidence="5" type="ORF">EDD27_8360</name>
</gene>
<dbReference type="SUPFAM" id="SSF47413">
    <property type="entry name" value="lambda repressor-like DNA-binding domains"/>
    <property type="match status" value="1"/>
</dbReference>
<dbReference type="Proteomes" id="UP000284824">
    <property type="component" value="Unassembled WGS sequence"/>
</dbReference>
<dbReference type="SUPFAM" id="SSF53822">
    <property type="entry name" value="Periplasmic binding protein-like I"/>
    <property type="match status" value="1"/>
</dbReference>
<organism evidence="5 6">
    <name type="scientific">Nonomuraea polychroma</name>
    <dbReference type="NCBI Taxonomy" id="46176"/>
    <lineage>
        <taxon>Bacteria</taxon>
        <taxon>Bacillati</taxon>
        <taxon>Actinomycetota</taxon>
        <taxon>Actinomycetes</taxon>
        <taxon>Streptosporangiales</taxon>
        <taxon>Streptosporangiaceae</taxon>
        <taxon>Nonomuraea</taxon>
    </lineage>
</organism>
<feature type="domain" description="HTH lacI-type" evidence="4">
    <location>
        <begin position="11"/>
        <end position="65"/>
    </location>
</feature>
<accession>A0A438MIR5</accession>
<keyword evidence="3" id="KW-0804">Transcription</keyword>
<dbReference type="PROSITE" id="PS50932">
    <property type="entry name" value="HTH_LACI_2"/>
    <property type="match status" value="1"/>
</dbReference>
<dbReference type="Pfam" id="PF00356">
    <property type="entry name" value="LacI"/>
    <property type="match status" value="1"/>
</dbReference>
<evidence type="ECO:0000256" key="1">
    <source>
        <dbReference type="ARBA" id="ARBA00023015"/>
    </source>
</evidence>
<dbReference type="InterPro" id="IPR028082">
    <property type="entry name" value="Peripla_BP_I"/>
</dbReference>
<evidence type="ECO:0000313" key="6">
    <source>
        <dbReference type="Proteomes" id="UP000284824"/>
    </source>
</evidence>
<name>A0A438MIR5_9ACTN</name>
<keyword evidence="2" id="KW-0238">DNA-binding</keyword>
<dbReference type="RefSeq" id="WP_127937167.1">
    <property type="nucleotide sequence ID" value="NZ_SAUN01000001.1"/>
</dbReference>
<dbReference type="SMART" id="SM00354">
    <property type="entry name" value="HTH_LACI"/>
    <property type="match status" value="1"/>
</dbReference>
<dbReference type="InterPro" id="IPR010982">
    <property type="entry name" value="Lambda_DNA-bd_dom_sf"/>
</dbReference>
<reference evidence="5 6" key="1">
    <citation type="submission" date="2019-01" db="EMBL/GenBank/DDBJ databases">
        <title>Sequencing the genomes of 1000 actinobacteria strains.</title>
        <authorList>
            <person name="Klenk H.-P."/>
        </authorList>
    </citation>
    <scope>NUCLEOTIDE SEQUENCE [LARGE SCALE GENOMIC DNA]</scope>
    <source>
        <strain evidence="5 6">DSM 43925</strain>
    </source>
</reference>
<sequence length="337" mass="35423">MAAEDQPQPLPKLAVIAREAGVSVATVSKALNGRSDVSPHTRRLVAEVLERRGYPRQRVKPARGSLVDVMLQGLDSVYALAILGGVEDAAWRLGVDLVVSAVVDRTKNGQPPPAWLDRISARDSAGVLLVRTSPTATQRAWLADHGIPAVMVDPRRKAPAGVPVVVSANRAGARAATDHLIGLGHERIAIVTGRPGVPCAAERLAGYRQAMAAAGLRVDPRWEVCGYFQTESASRATRELLAALPEPPTAVFACSDSMAVGVYQALGEHGLHVPDDVSVVGYDDSWAAEHVSPALTTVRQPWPELGSAALTALLSGTPAARTELPTTLVARSSTAPA</sequence>
<evidence type="ECO:0000256" key="2">
    <source>
        <dbReference type="ARBA" id="ARBA00023125"/>
    </source>
</evidence>
<dbReference type="Pfam" id="PF13377">
    <property type="entry name" value="Peripla_BP_3"/>
    <property type="match status" value="1"/>
</dbReference>
<dbReference type="AlphaFoldDB" id="A0A438MIR5"/>
<proteinExistence type="predicted"/>
<evidence type="ECO:0000259" key="4">
    <source>
        <dbReference type="PROSITE" id="PS50932"/>
    </source>
</evidence>
<dbReference type="Gene3D" id="1.10.260.40">
    <property type="entry name" value="lambda repressor-like DNA-binding domains"/>
    <property type="match status" value="1"/>
</dbReference>
<dbReference type="EMBL" id="SAUN01000001">
    <property type="protein sequence ID" value="RVX45553.1"/>
    <property type="molecule type" value="Genomic_DNA"/>
</dbReference>
<dbReference type="GO" id="GO:0000976">
    <property type="term" value="F:transcription cis-regulatory region binding"/>
    <property type="evidence" value="ECO:0007669"/>
    <property type="project" value="TreeGrafter"/>
</dbReference>
<dbReference type="Gene3D" id="3.40.50.2300">
    <property type="match status" value="2"/>
</dbReference>
<keyword evidence="6" id="KW-1185">Reference proteome</keyword>
<dbReference type="PANTHER" id="PTHR30146:SF153">
    <property type="entry name" value="LACTOSE OPERON REPRESSOR"/>
    <property type="match status" value="1"/>
</dbReference>
<comment type="caution">
    <text evidence="5">The sequence shown here is derived from an EMBL/GenBank/DDBJ whole genome shotgun (WGS) entry which is preliminary data.</text>
</comment>
<protein>
    <submittedName>
        <fullName evidence="5">LacI family transcriptional regulator</fullName>
    </submittedName>
</protein>
<evidence type="ECO:0000256" key="3">
    <source>
        <dbReference type="ARBA" id="ARBA00023163"/>
    </source>
</evidence>
<evidence type="ECO:0000313" key="5">
    <source>
        <dbReference type="EMBL" id="RVX45553.1"/>
    </source>
</evidence>
<dbReference type="InterPro" id="IPR000843">
    <property type="entry name" value="HTH_LacI"/>
</dbReference>
<dbReference type="InterPro" id="IPR046335">
    <property type="entry name" value="LacI/GalR-like_sensor"/>
</dbReference>
<dbReference type="OrthoDB" id="3227375at2"/>
<keyword evidence="1" id="KW-0805">Transcription regulation</keyword>
<dbReference type="PANTHER" id="PTHR30146">
    <property type="entry name" value="LACI-RELATED TRANSCRIPTIONAL REPRESSOR"/>
    <property type="match status" value="1"/>
</dbReference>
<dbReference type="GO" id="GO:0003700">
    <property type="term" value="F:DNA-binding transcription factor activity"/>
    <property type="evidence" value="ECO:0007669"/>
    <property type="project" value="TreeGrafter"/>
</dbReference>
<dbReference type="CDD" id="cd01392">
    <property type="entry name" value="HTH_LacI"/>
    <property type="match status" value="1"/>
</dbReference>